<accession>A0ABQ3M8Y0</accession>
<evidence type="ECO:0000313" key="3">
    <source>
        <dbReference type="EMBL" id="GHH34699.1"/>
    </source>
</evidence>
<keyword evidence="4" id="KW-1185">Reference proteome</keyword>
<evidence type="ECO:0000256" key="1">
    <source>
        <dbReference type="SAM" id="MobiDB-lite"/>
    </source>
</evidence>
<reference evidence="4" key="1">
    <citation type="journal article" date="2019" name="Int. J. Syst. Evol. Microbiol.">
        <title>The Global Catalogue of Microorganisms (GCM) 10K type strain sequencing project: providing services to taxonomists for standard genome sequencing and annotation.</title>
        <authorList>
            <consortium name="The Broad Institute Genomics Platform"/>
            <consortium name="The Broad Institute Genome Sequencing Center for Infectious Disease"/>
            <person name="Wu L."/>
            <person name="Ma J."/>
        </authorList>
    </citation>
    <scope>NUCLEOTIDE SEQUENCE [LARGE SCALE GENOMIC DNA]</scope>
    <source>
        <strain evidence="4">CGMCC 4.7367</strain>
    </source>
</reference>
<evidence type="ECO:0000259" key="2">
    <source>
        <dbReference type="PROSITE" id="PS50104"/>
    </source>
</evidence>
<dbReference type="EMBL" id="BNAR01000002">
    <property type="protein sequence ID" value="GHH34699.1"/>
    <property type="molecule type" value="Genomic_DNA"/>
</dbReference>
<sequence>METTQIPRPRRKPESAPTDEHKPFDVFLAYNSADLPAVLAVCTALRDQGIKPWIDIERVRPGTWVQDAIEEAIHSTRTAVVFLGEGGTGRWQRLEIRAFVERCATDGIPLVPVLLPGADRLPVELVMLRQLNLVQFKESVHDQEALRRLRWGITGVDPDA</sequence>
<dbReference type="Pfam" id="PF13676">
    <property type="entry name" value="TIR_2"/>
    <property type="match status" value="1"/>
</dbReference>
<protein>
    <recommendedName>
        <fullName evidence="2">TIR domain-containing protein</fullName>
    </recommendedName>
</protein>
<dbReference type="Gene3D" id="3.40.50.10140">
    <property type="entry name" value="Toll/interleukin-1 receptor homology (TIR) domain"/>
    <property type="match status" value="1"/>
</dbReference>
<comment type="caution">
    <text evidence="3">The sequence shown here is derived from an EMBL/GenBank/DDBJ whole genome shotgun (WGS) entry which is preliminary data.</text>
</comment>
<dbReference type="InterPro" id="IPR000157">
    <property type="entry name" value="TIR_dom"/>
</dbReference>
<gene>
    <name evidence="3" type="ORF">GCM10017774_19090</name>
</gene>
<dbReference type="Proteomes" id="UP000605568">
    <property type="component" value="Unassembled WGS sequence"/>
</dbReference>
<feature type="domain" description="TIR" evidence="2">
    <location>
        <begin position="22"/>
        <end position="160"/>
    </location>
</feature>
<dbReference type="InterPro" id="IPR035897">
    <property type="entry name" value="Toll_tir_struct_dom_sf"/>
</dbReference>
<proteinExistence type="predicted"/>
<evidence type="ECO:0000313" key="4">
    <source>
        <dbReference type="Proteomes" id="UP000605568"/>
    </source>
</evidence>
<organism evidence="3 4">
    <name type="scientific">Lentzea cavernae</name>
    <dbReference type="NCBI Taxonomy" id="2020703"/>
    <lineage>
        <taxon>Bacteria</taxon>
        <taxon>Bacillati</taxon>
        <taxon>Actinomycetota</taxon>
        <taxon>Actinomycetes</taxon>
        <taxon>Pseudonocardiales</taxon>
        <taxon>Pseudonocardiaceae</taxon>
        <taxon>Lentzea</taxon>
    </lineage>
</organism>
<name>A0ABQ3M8Y0_9PSEU</name>
<dbReference type="PROSITE" id="PS50104">
    <property type="entry name" value="TIR"/>
    <property type="match status" value="1"/>
</dbReference>
<feature type="region of interest" description="Disordered" evidence="1">
    <location>
        <begin position="1"/>
        <end position="20"/>
    </location>
</feature>
<dbReference type="SUPFAM" id="SSF52200">
    <property type="entry name" value="Toll/Interleukin receptor TIR domain"/>
    <property type="match status" value="1"/>
</dbReference>